<evidence type="ECO:0008006" key="2">
    <source>
        <dbReference type="Google" id="ProtNLM"/>
    </source>
</evidence>
<dbReference type="EMBL" id="PP758916">
    <property type="protein sequence ID" value="XCH44280.1"/>
    <property type="molecule type" value="Genomic_DNA"/>
</dbReference>
<gene>
    <name evidence="1" type="primary">61</name>
    <name evidence="1" type="ORF">SEA_BABYBACK_61</name>
</gene>
<proteinExistence type="predicted"/>
<reference evidence="1" key="1">
    <citation type="submission" date="2024-05" db="EMBL/GenBank/DDBJ databases">
        <authorList>
            <person name="Angeles D.G."/>
            <person name="Arvik A.J."/>
            <person name="Ashton K.E."/>
            <person name="Baker A.G."/>
            <person name="Benitez E."/>
            <person name="Boateng E.S."/>
            <person name="Bopp L.A."/>
            <person name="Canales M.Y."/>
            <person name="Cho C.S."/>
            <person name="Denby A.C."/>
            <person name="Ferrell L.E."/>
            <person name="Gates K.A."/>
            <person name="Goitom S."/>
            <person name="Griffith A.H."/>
            <person name="Hassan A.M."/>
            <person name="James S.C."/>
            <person name="Javed S.A."/>
            <person name="Jordan A.B."/>
            <person name="Kershner D.C."/>
            <person name="Kudva A.P."/>
            <person name="Liu S."/>
            <person name="Loosemore S.B."/>
            <person name="Lyle H.E."/>
            <person name="Mahmud R."/>
            <person name="Martey A."/>
            <person name="Martin B.S."/>
            <person name="Martin C.E."/>
            <person name="Martin G.J."/>
            <person name="McClellan E."/>
            <person name="Paladino M.R."/>
            <person name="Papa A.R."/>
            <person name="Perez K."/>
            <person name="Rhodes B.E."/>
            <person name="Riddervold E.J."/>
            <person name="Roudabush H."/>
            <person name="Ruiz I.A."/>
            <person name="Russell E.L."/>
            <person name="Sams C.E."/>
            <person name="Shin S."/>
            <person name="Smith G.L."/>
            <person name="Snowman J.L."/>
            <person name="Timberlake T."/>
            <person name="Tucker Z.R."/>
            <person name="Vashistha N."/>
            <person name="Voshell S.M."/>
            <person name="Vuppala S."/>
            <person name="Wallace A.L."/>
            <person name="Ko C."/>
            <person name="Russell D.A."/>
            <person name="Jacobs-Sera D."/>
            <person name="Hatfull G.F."/>
        </authorList>
    </citation>
    <scope>NUCLEOTIDE SEQUENCE</scope>
</reference>
<name>A0AAU8GRD9_9CAUD</name>
<organism evidence="1">
    <name type="scientific">Mycobacterium phage BabyBack</name>
    <dbReference type="NCBI Taxonomy" id="3158877"/>
    <lineage>
        <taxon>Viruses</taxon>
        <taxon>Duplodnaviria</taxon>
        <taxon>Heunggongvirae</taxon>
        <taxon>Uroviricota</taxon>
        <taxon>Caudoviricetes</taxon>
    </lineage>
</organism>
<accession>A0AAU8GRD9</accession>
<protein>
    <recommendedName>
        <fullName evidence="2">Minor tail protein</fullName>
    </recommendedName>
</protein>
<evidence type="ECO:0000313" key="1">
    <source>
        <dbReference type="EMBL" id="XCH44280.1"/>
    </source>
</evidence>
<sequence>MNYVIGLCIVYGLLTWILLVCEHREEAERADEATSDEASGEAEAVR</sequence>